<sequence length="611" mass="68397">MIAPVGQPVPDTPHAVSVSLPSWRANVGYEEGEDWVMSKMKTGYPRFFIHLIIQELEKEILKQYGKASERVMLFPSKRTSERCQAFFYDKRQSLPTSSVRLLHLEPKTHAAGKNVLSSLSCVFFPAEEFPTAKQVWQHSGDGISSRRGEFCLQALREGLLVPVQAPKAISPTQDVYGKGPRRYQRGTSQNNISAALLTNGVHLDGETNRDTHTNGERDFSHFIEERFGRNLNAELAAKAKRAICRRIAGVLTDNEELDDAFPDSKPKQQKPQQGFSPGDQLRNISEHDVYLYPCGMSAIFNAHQLVMEITRTPTGALPSICFGFPYIDTLKTLEKWGPGCLFYGNGVDDDLDDLERRLHSGERFAGLFTEFPSNPLLRSPNLARIRKLADQYGFLVVVDETVGNYININVLNQADVVVSSLTKIFSGDSNVMGGSLVLNHSGAAYDKLQKTLDQQYEDNYWAEDAVFMERNSRDFVSRIDRINNNAETMAETLKASEYIKEVYYPKFNLSRNHYDACKTSTGGYGGLLSVTFHDRRHAQIFFDNLKIEKGPSLGTNFTLACPFVILAHYTELDWVQQFGVDPYLVRISVGLEEPEDLSAICSGALGAITAS</sequence>
<evidence type="ECO:0000313" key="1">
    <source>
        <dbReference type="EMBL" id="KAJ9655387.1"/>
    </source>
</evidence>
<gene>
    <name evidence="1" type="primary">STR2</name>
    <name evidence="1" type="ORF">H2198_005761</name>
</gene>
<comment type="caution">
    <text evidence="1">The sequence shown here is derived from an EMBL/GenBank/DDBJ whole genome shotgun (WGS) entry which is preliminary data.</text>
</comment>
<keyword evidence="1" id="KW-0808">Transferase</keyword>
<dbReference type="EMBL" id="JAPDRQ010000098">
    <property type="protein sequence ID" value="KAJ9655387.1"/>
    <property type="molecule type" value="Genomic_DNA"/>
</dbReference>
<reference evidence="1" key="1">
    <citation type="submission" date="2022-10" db="EMBL/GenBank/DDBJ databases">
        <title>Culturing micro-colonial fungi from biological soil crusts in the Mojave desert and describing Neophaeococcomyces mojavensis, and introducing the new genera and species Taxawa tesnikishii.</title>
        <authorList>
            <person name="Kurbessoian T."/>
            <person name="Stajich J.E."/>
        </authorList>
    </citation>
    <scope>NUCLEOTIDE SEQUENCE</scope>
    <source>
        <strain evidence="1">JES_112</strain>
    </source>
</reference>
<dbReference type="EC" id="2.5.1.48" evidence="1"/>
<keyword evidence="2" id="KW-1185">Reference proteome</keyword>
<name>A0ACC3A523_9EURO</name>
<protein>
    <submittedName>
        <fullName evidence="1">Cystathionine gamma-synthase</fullName>
        <ecNumber evidence="1">2.5.1.48</ecNumber>
    </submittedName>
</protein>
<accession>A0ACC3A523</accession>
<proteinExistence type="predicted"/>
<organism evidence="1 2">
    <name type="scientific">Neophaeococcomyces mojaviensis</name>
    <dbReference type="NCBI Taxonomy" id="3383035"/>
    <lineage>
        <taxon>Eukaryota</taxon>
        <taxon>Fungi</taxon>
        <taxon>Dikarya</taxon>
        <taxon>Ascomycota</taxon>
        <taxon>Pezizomycotina</taxon>
        <taxon>Eurotiomycetes</taxon>
        <taxon>Chaetothyriomycetidae</taxon>
        <taxon>Chaetothyriales</taxon>
        <taxon>Chaetothyriales incertae sedis</taxon>
        <taxon>Neophaeococcomyces</taxon>
    </lineage>
</organism>
<dbReference type="Proteomes" id="UP001172386">
    <property type="component" value="Unassembled WGS sequence"/>
</dbReference>
<evidence type="ECO:0000313" key="2">
    <source>
        <dbReference type="Proteomes" id="UP001172386"/>
    </source>
</evidence>